<protein>
    <recommendedName>
        <fullName evidence="9">Vacuolar protein sorting 55</fullName>
    </recommendedName>
</protein>
<accession>A0A0M8MLI7</accession>
<feature type="transmembrane region" description="Helical" evidence="6">
    <location>
        <begin position="80"/>
        <end position="99"/>
    </location>
</feature>
<dbReference type="OrthoDB" id="14246at2759"/>
<keyword evidence="5 6" id="KW-0472">Membrane</keyword>
<evidence type="ECO:0000256" key="6">
    <source>
        <dbReference type="SAM" id="Phobius"/>
    </source>
</evidence>
<evidence type="ECO:0000256" key="2">
    <source>
        <dbReference type="ARBA" id="ARBA00005645"/>
    </source>
</evidence>
<dbReference type="STRING" id="77020.A0A0M8MLI7"/>
<dbReference type="PANTHER" id="PTHR12050:SF0">
    <property type="entry name" value="RH04491P"/>
    <property type="match status" value="1"/>
</dbReference>
<keyword evidence="3 6" id="KW-0812">Transmembrane</keyword>
<evidence type="ECO:0008006" key="9">
    <source>
        <dbReference type="Google" id="ProtNLM"/>
    </source>
</evidence>
<organism evidence="7 8">
    <name type="scientific">Malassezia pachydermatis</name>
    <dbReference type="NCBI Taxonomy" id="77020"/>
    <lineage>
        <taxon>Eukaryota</taxon>
        <taxon>Fungi</taxon>
        <taxon>Dikarya</taxon>
        <taxon>Basidiomycota</taxon>
        <taxon>Ustilaginomycotina</taxon>
        <taxon>Malasseziomycetes</taxon>
        <taxon>Malasseziales</taxon>
        <taxon>Malasseziaceae</taxon>
        <taxon>Malassezia</taxon>
    </lineage>
</organism>
<proteinExistence type="inferred from homology"/>
<dbReference type="GO" id="GO:0034424">
    <property type="term" value="C:Vps55/Vps68 complex"/>
    <property type="evidence" value="ECO:0007669"/>
    <property type="project" value="TreeGrafter"/>
</dbReference>
<evidence type="ECO:0000313" key="7">
    <source>
        <dbReference type="EMBL" id="KOS14916.1"/>
    </source>
</evidence>
<dbReference type="PANTHER" id="PTHR12050">
    <property type="entry name" value="LEPTIN RECEPTOR-RELATED"/>
    <property type="match status" value="1"/>
</dbReference>
<dbReference type="AlphaFoldDB" id="A0A0M8MLI7"/>
<feature type="transmembrane region" description="Helical" evidence="6">
    <location>
        <begin position="7"/>
        <end position="30"/>
    </location>
</feature>
<comment type="similarity">
    <text evidence="2">Belongs to the OB-RGRP/VPS55 family.</text>
</comment>
<keyword evidence="4 6" id="KW-1133">Transmembrane helix</keyword>
<evidence type="ECO:0000256" key="1">
    <source>
        <dbReference type="ARBA" id="ARBA00004141"/>
    </source>
</evidence>
<dbReference type="RefSeq" id="XP_017992548.1">
    <property type="nucleotide sequence ID" value="XM_018135233.1"/>
</dbReference>
<evidence type="ECO:0000256" key="5">
    <source>
        <dbReference type="ARBA" id="ARBA00023136"/>
    </source>
</evidence>
<gene>
    <name evidence="7" type="ORF">Malapachy_0719</name>
</gene>
<dbReference type="GeneID" id="28727108"/>
<evidence type="ECO:0000256" key="4">
    <source>
        <dbReference type="ARBA" id="ARBA00022989"/>
    </source>
</evidence>
<dbReference type="InterPro" id="IPR007262">
    <property type="entry name" value="Vps55/LEPROT"/>
</dbReference>
<dbReference type="Proteomes" id="UP000037751">
    <property type="component" value="Unassembled WGS sequence"/>
</dbReference>
<evidence type="ECO:0000313" key="8">
    <source>
        <dbReference type="Proteomes" id="UP000037751"/>
    </source>
</evidence>
<sequence length="137" mass="14548">MSGGINTVIFLSFTLALGFLMVILSCALWSNWMPFWSAVSFALAPAPNVLFGGLAGADSFSDYNKCVIPSSLTYSAYLDFGYFLTGLLLMTGVALPLMLAHTSIITGTAALLSLGGGVLIYGTMMTYGAFFHTPDEF</sequence>
<comment type="subcellular location">
    <subcellularLocation>
        <location evidence="1">Membrane</location>
        <topology evidence="1">Multi-pass membrane protein</topology>
    </subcellularLocation>
</comment>
<comment type="caution">
    <text evidence="7">The sequence shown here is derived from an EMBL/GenBank/DDBJ whole genome shotgun (WGS) entry which is preliminary data.</text>
</comment>
<dbReference type="VEuPathDB" id="FungiDB:Malapachy_0719"/>
<keyword evidence="8" id="KW-1185">Reference proteome</keyword>
<evidence type="ECO:0000256" key="3">
    <source>
        <dbReference type="ARBA" id="ARBA00022692"/>
    </source>
</evidence>
<dbReference type="GO" id="GO:0032511">
    <property type="term" value="P:late endosome to vacuole transport via multivesicular body sorting pathway"/>
    <property type="evidence" value="ECO:0007669"/>
    <property type="project" value="TreeGrafter"/>
</dbReference>
<dbReference type="EMBL" id="LGAV01000003">
    <property type="protein sequence ID" value="KOS14916.1"/>
    <property type="molecule type" value="Genomic_DNA"/>
</dbReference>
<name>A0A0M8MLI7_9BASI</name>
<reference evidence="7 8" key="1">
    <citation type="submission" date="2015-07" db="EMBL/GenBank/DDBJ databases">
        <title>Draft Genome Sequence of Malassezia furfur CBS1878 and Malassezia pachydermatis CBS1879.</title>
        <authorList>
            <person name="Triana S."/>
            <person name="Ohm R."/>
            <person name="Gonzalez A."/>
            <person name="DeCock H."/>
            <person name="Restrepo S."/>
            <person name="Celis A."/>
        </authorList>
    </citation>
    <scope>NUCLEOTIDE SEQUENCE [LARGE SCALE GENOMIC DNA]</scope>
    <source>
        <strain evidence="7 8">CBS 1879</strain>
    </source>
</reference>
<dbReference type="Pfam" id="PF04133">
    <property type="entry name" value="Vps55"/>
    <property type="match status" value="1"/>
</dbReference>
<feature type="transmembrane region" description="Helical" evidence="6">
    <location>
        <begin position="111"/>
        <end position="131"/>
    </location>
</feature>